<feature type="transmembrane region" description="Helical" evidence="1">
    <location>
        <begin position="32"/>
        <end position="51"/>
    </location>
</feature>
<organism evidence="2 3">
    <name type="scientific">Actinopolymorpha singaporensis</name>
    <dbReference type="NCBI Taxonomy" id="117157"/>
    <lineage>
        <taxon>Bacteria</taxon>
        <taxon>Bacillati</taxon>
        <taxon>Actinomycetota</taxon>
        <taxon>Actinomycetes</taxon>
        <taxon>Propionibacteriales</taxon>
        <taxon>Actinopolymorphaceae</taxon>
        <taxon>Actinopolymorpha</taxon>
    </lineage>
</organism>
<keyword evidence="1" id="KW-0472">Membrane</keyword>
<dbReference type="RefSeq" id="WP_241827876.1">
    <property type="nucleotide sequence ID" value="NZ_LT629732.1"/>
</dbReference>
<protein>
    <recommendedName>
        <fullName evidence="4">Apolipoprotein N-acyltransferase</fullName>
    </recommendedName>
</protein>
<keyword evidence="1" id="KW-1133">Transmembrane helix</keyword>
<evidence type="ECO:0000313" key="2">
    <source>
        <dbReference type="EMBL" id="SDS19120.1"/>
    </source>
</evidence>
<gene>
    <name evidence="2" type="ORF">SAMN04489717_1905</name>
</gene>
<name>A0A1H1Q6U4_9ACTN</name>
<evidence type="ECO:0000256" key="1">
    <source>
        <dbReference type="SAM" id="Phobius"/>
    </source>
</evidence>
<keyword evidence="1" id="KW-0812">Transmembrane</keyword>
<feature type="transmembrane region" description="Helical" evidence="1">
    <location>
        <begin position="58"/>
        <end position="79"/>
    </location>
</feature>
<proteinExistence type="predicted"/>
<evidence type="ECO:0008006" key="4">
    <source>
        <dbReference type="Google" id="ProtNLM"/>
    </source>
</evidence>
<feature type="transmembrane region" description="Helical" evidence="1">
    <location>
        <begin position="7"/>
        <end position="26"/>
    </location>
</feature>
<keyword evidence="3" id="KW-1185">Reference proteome</keyword>
<dbReference type="EMBL" id="LT629732">
    <property type="protein sequence ID" value="SDS19120.1"/>
    <property type="molecule type" value="Genomic_DNA"/>
</dbReference>
<accession>A0A1H1Q6U4</accession>
<dbReference type="STRING" id="117157.SAMN04489717_1905"/>
<sequence length="87" mass="9892">MNNPARVTVGWLGLIGLVPLLLLYVVSGLVAPWWAVTVFVVVWCLLLLTALRSFRRRPLLTLALPLLGLAWWYAVLWFGDQFLNWTA</sequence>
<dbReference type="AlphaFoldDB" id="A0A1H1Q6U4"/>
<reference evidence="2 3" key="1">
    <citation type="submission" date="2016-10" db="EMBL/GenBank/DDBJ databases">
        <authorList>
            <person name="de Groot N.N."/>
        </authorList>
    </citation>
    <scope>NUCLEOTIDE SEQUENCE [LARGE SCALE GENOMIC DNA]</scope>
    <source>
        <strain evidence="2 3">DSM 22024</strain>
    </source>
</reference>
<dbReference type="Proteomes" id="UP000198983">
    <property type="component" value="Chromosome I"/>
</dbReference>
<evidence type="ECO:0000313" key="3">
    <source>
        <dbReference type="Proteomes" id="UP000198983"/>
    </source>
</evidence>